<feature type="non-terminal residue" evidence="4">
    <location>
        <position position="1"/>
    </location>
</feature>
<dbReference type="Proteomes" id="UP001161294">
    <property type="component" value="Unassembled WGS sequence"/>
</dbReference>
<dbReference type="Pfam" id="PF01555">
    <property type="entry name" value="N6_N4_Mtase"/>
    <property type="match status" value="1"/>
</dbReference>
<protein>
    <submittedName>
        <fullName evidence="4">Site-specific DNA-methyltransferase</fullName>
    </submittedName>
</protein>
<evidence type="ECO:0000256" key="1">
    <source>
        <dbReference type="ARBA" id="ARBA00022603"/>
    </source>
</evidence>
<dbReference type="InterPro" id="IPR002941">
    <property type="entry name" value="DNA_methylase_N4/N6"/>
</dbReference>
<accession>A0AA42W1Y9</accession>
<evidence type="ECO:0000256" key="2">
    <source>
        <dbReference type="ARBA" id="ARBA00022679"/>
    </source>
</evidence>
<evidence type="ECO:0000313" key="5">
    <source>
        <dbReference type="Proteomes" id="UP001161294"/>
    </source>
</evidence>
<keyword evidence="1" id="KW-0489">Methyltransferase</keyword>
<gene>
    <name evidence="4" type="ORF">N5J23_05715</name>
</gene>
<organism evidence="4 5">
    <name type="scientific">Comamonas aquatica</name>
    <dbReference type="NCBI Taxonomy" id="225991"/>
    <lineage>
        <taxon>Bacteria</taxon>
        <taxon>Pseudomonadati</taxon>
        <taxon>Pseudomonadota</taxon>
        <taxon>Betaproteobacteria</taxon>
        <taxon>Burkholderiales</taxon>
        <taxon>Comamonadaceae</taxon>
        <taxon>Comamonas</taxon>
    </lineage>
</organism>
<evidence type="ECO:0000313" key="4">
    <source>
        <dbReference type="EMBL" id="MDH2005043.1"/>
    </source>
</evidence>
<proteinExistence type="predicted"/>
<dbReference type="AlphaFoldDB" id="A0AA42W1Y9"/>
<name>A0AA42W1Y9_9BURK</name>
<keyword evidence="2" id="KW-0808">Transferase</keyword>
<dbReference type="SUPFAM" id="SSF53335">
    <property type="entry name" value="S-adenosyl-L-methionine-dependent methyltransferases"/>
    <property type="match status" value="1"/>
</dbReference>
<dbReference type="EMBL" id="JAOCJW010000007">
    <property type="protein sequence ID" value="MDH2005043.1"/>
    <property type="molecule type" value="Genomic_DNA"/>
</dbReference>
<dbReference type="InterPro" id="IPR029063">
    <property type="entry name" value="SAM-dependent_MTases_sf"/>
</dbReference>
<reference evidence="4" key="1">
    <citation type="submission" date="2022-09" db="EMBL/GenBank/DDBJ databases">
        <title>Intensive care unit water sources are persistently colonized with multi-drug resistant bacteria and are the site of extensive horizontal gene transfer of antibiotic resistance genes.</title>
        <authorList>
            <person name="Diorio-Toth L."/>
        </authorList>
    </citation>
    <scope>NUCLEOTIDE SEQUENCE</scope>
    <source>
        <strain evidence="4">GD03686</strain>
    </source>
</reference>
<dbReference type="RefSeq" id="WP_279871597.1">
    <property type="nucleotide sequence ID" value="NZ_JAOCIA010000006.1"/>
</dbReference>
<dbReference type="GO" id="GO:0008170">
    <property type="term" value="F:N-methyltransferase activity"/>
    <property type="evidence" value="ECO:0007669"/>
    <property type="project" value="InterPro"/>
</dbReference>
<dbReference type="GO" id="GO:0003677">
    <property type="term" value="F:DNA binding"/>
    <property type="evidence" value="ECO:0007669"/>
    <property type="project" value="InterPro"/>
</dbReference>
<dbReference type="GO" id="GO:0032259">
    <property type="term" value="P:methylation"/>
    <property type="evidence" value="ECO:0007669"/>
    <property type="project" value="UniProtKB-KW"/>
</dbReference>
<sequence length="186" mass="20020">LVMDSFLGSGSTAAVAHKTGRNYIGIEQGEQARTHCIPRLITVISGDKTGVGAEVGWGGGGGFRFCTLGEPAFDDHGRISADVKFATLAAYVWHFETSEPGHQTFDKPLLGIHNGTAYYLLYNGILGDRRPAGGNVLTHAVLQAINEIFPHDGPKVVYGEMSRIGASRLTAEGITFKQIPYDVKMR</sequence>
<comment type="caution">
    <text evidence="4">The sequence shown here is derived from an EMBL/GenBank/DDBJ whole genome shotgun (WGS) entry which is preliminary data.</text>
</comment>
<feature type="domain" description="DNA methylase N-4/N-6" evidence="3">
    <location>
        <begin position="1"/>
        <end position="32"/>
    </location>
</feature>
<dbReference type="Gene3D" id="3.40.50.150">
    <property type="entry name" value="Vaccinia Virus protein VP39"/>
    <property type="match status" value="1"/>
</dbReference>
<evidence type="ECO:0000259" key="3">
    <source>
        <dbReference type="Pfam" id="PF01555"/>
    </source>
</evidence>